<evidence type="ECO:0000256" key="8">
    <source>
        <dbReference type="ARBA" id="ARBA00023170"/>
    </source>
</evidence>
<evidence type="ECO:0000256" key="10">
    <source>
        <dbReference type="ARBA" id="ARBA00023319"/>
    </source>
</evidence>
<dbReference type="InterPro" id="IPR036179">
    <property type="entry name" value="Ig-like_dom_sf"/>
</dbReference>
<evidence type="ECO:0000256" key="7">
    <source>
        <dbReference type="ARBA" id="ARBA00023157"/>
    </source>
</evidence>
<dbReference type="Proteomes" id="UP000324632">
    <property type="component" value="Chromosome 14"/>
</dbReference>
<dbReference type="GO" id="GO:0071222">
    <property type="term" value="P:cellular response to lipopolysaccharide"/>
    <property type="evidence" value="ECO:0007669"/>
    <property type="project" value="TreeGrafter"/>
</dbReference>
<evidence type="ECO:0000256" key="5">
    <source>
        <dbReference type="ARBA" id="ARBA00022989"/>
    </source>
</evidence>
<dbReference type="AlphaFoldDB" id="A0A5A9NR10"/>
<dbReference type="Gene3D" id="2.60.40.10">
    <property type="entry name" value="Immunoglobulins"/>
    <property type="match status" value="1"/>
</dbReference>
<dbReference type="GO" id="GO:0031295">
    <property type="term" value="P:T cell costimulation"/>
    <property type="evidence" value="ECO:0007669"/>
    <property type="project" value="TreeGrafter"/>
</dbReference>
<evidence type="ECO:0000313" key="14">
    <source>
        <dbReference type="Proteomes" id="UP000324632"/>
    </source>
</evidence>
<dbReference type="EMBL" id="SOYY01000014">
    <property type="protein sequence ID" value="KAA0712412.1"/>
    <property type="molecule type" value="Genomic_DNA"/>
</dbReference>
<evidence type="ECO:0000256" key="6">
    <source>
        <dbReference type="ARBA" id="ARBA00023136"/>
    </source>
</evidence>
<comment type="caution">
    <text evidence="13">The sequence shown here is derived from an EMBL/GenBank/DDBJ whole genome shotgun (WGS) entry which is preliminary data.</text>
</comment>
<keyword evidence="6 11" id="KW-0472">Membrane</keyword>
<keyword evidence="5 11" id="KW-1133">Transmembrane helix</keyword>
<name>A0A5A9NR10_9TELE</name>
<accession>A0A5A9NR10</accession>
<sequence>MTYWTWARLLTSHLDVGRFELNVHAVSLEVTFKTSVGESVILPCSYTEDKDQVNKVFWRHNDNIAVYEFSPVTNSPGSKVNIRAESFPKEYKNGNYSIKIKELKKADAGEYSCFITPADHYENMKLIVEPKGGEVKDEDEDKENTTNIFAIIIGCIAIVVVFLCVVVILIVRHKRLWIFKKP</sequence>
<keyword evidence="14" id="KW-1185">Reference proteome</keyword>
<evidence type="ECO:0000259" key="12">
    <source>
        <dbReference type="PROSITE" id="PS50835"/>
    </source>
</evidence>
<dbReference type="GO" id="GO:0009897">
    <property type="term" value="C:external side of plasma membrane"/>
    <property type="evidence" value="ECO:0007669"/>
    <property type="project" value="TreeGrafter"/>
</dbReference>
<evidence type="ECO:0000256" key="1">
    <source>
        <dbReference type="ARBA" id="ARBA00004251"/>
    </source>
</evidence>
<keyword evidence="7" id="KW-1015">Disulfide bond</keyword>
<evidence type="ECO:0000256" key="2">
    <source>
        <dbReference type="ARBA" id="ARBA00022475"/>
    </source>
</evidence>
<feature type="transmembrane region" description="Helical" evidence="11">
    <location>
        <begin position="148"/>
        <end position="171"/>
    </location>
</feature>
<organism evidence="13 14">
    <name type="scientific">Triplophysa tibetana</name>
    <dbReference type="NCBI Taxonomy" id="1572043"/>
    <lineage>
        <taxon>Eukaryota</taxon>
        <taxon>Metazoa</taxon>
        <taxon>Chordata</taxon>
        <taxon>Craniata</taxon>
        <taxon>Vertebrata</taxon>
        <taxon>Euteleostomi</taxon>
        <taxon>Actinopterygii</taxon>
        <taxon>Neopterygii</taxon>
        <taxon>Teleostei</taxon>
        <taxon>Ostariophysi</taxon>
        <taxon>Cypriniformes</taxon>
        <taxon>Nemacheilidae</taxon>
        <taxon>Triplophysa</taxon>
    </lineage>
</organism>
<dbReference type="GO" id="GO:0042102">
    <property type="term" value="P:positive regulation of T cell proliferation"/>
    <property type="evidence" value="ECO:0007669"/>
    <property type="project" value="TreeGrafter"/>
</dbReference>
<evidence type="ECO:0000256" key="9">
    <source>
        <dbReference type="ARBA" id="ARBA00023180"/>
    </source>
</evidence>
<dbReference type="InterPro" id="IPR007110">
    <property type="entry name" value="Ig-like_dom"/>
</dbReference>
<protein>
    <recommendedName>
        <fullName evidence="12">Ig-like domain-containing protein</fullName>
    </recommendedName>
</protein>
<dbReference type="SUPFAM" id="SSF48726">
    <property type="entry name" value="Immunoglobulin"/>
    <property type="match status" value="1"/>
</dbReference>
<evidence type="ECO:0000256" key="3">
    <source>
        <dbReference type="ARBA" id="ARBA00022692"/>
    </source>
</evidence>
<dbReference type="GO" id="GO:0006955">
    <property type="term" value="P:immune response"/>
    <property type="evidence" value="ECO:0007669"/>
    <property type="project" value="TreeGrafter"/>
</dbReference>
<keyword evidence="4" id="KW-0732">Signal</keyword>
<keyword evidence="8" id="KW-0675">Receptor</keyword>
<keyword evidence="3 11" id="KW-0812">Transmembrane</keyword>
<gene>
    <name evidence="13" type="ORF">E1301_Tti023106</name>
</gene>
<keyword evidence="10" id="KW-0393">Immunoglobulin domain</keyword>
<evidence type="ECO:0000313" key="13">
    <source>
        <dbReference type="EMBL" id="KAA0712412.1"/>
    </source>
</evidence>
<dbReference type="SMART" id="SM00409">
    <property type="entry name" value="IG"/>
    <property type="match status" value="1"/>
</dbReference>
<dbReference type="PANTHER" id="PTHR25466:SF14">
    <property type="entry name" value="BUTYROPHILIN SUBFAMILY 2 MEMBER A2-LIKE-RELATED"/>
    <property type="match status" value="1"/>
</dbReference>
<dbReference type="PROSITE" id="PS50835">
    <property type="entry name" value="IG_LIKE"/>
    <property type="match status" value="1"/>
</dbReference>
<reference evidence="13 14" key="1">
    <citation type="journal article" date="2019" name="Mol. Ecol. Resour.">
        <title>Chromosome-level genome assembly of Triplophysa tibetana, a fish adapted to the harsh high-altitude environment of the Tibetan Plateau.</title>
        <authorList>
            <person name="Yang X."/>
            <person name="Liu H."/>
            <person name="Ma Z."/>
            <person name="Zou Y."/>
            <person name="Zou M."/>
            <person name="Mao Y."/>
            <person name="Li X."/>
            <person name="Wang H."/>
            <person name="Chen T."/>
            <person name="Wang W."/>
            <person name="Yang R."/>
        </authorList>
    </citation>
    <scope>NUCLEOTIDE SEQUENCE [LARGE SCALE GENOMIC DNA]</scope>
    <source>
        <strain evidence="13">TTIB1903HZAU</strain>
        <tissue evidence="13">Muscle</tissue>
    </source>
</reference>
<dbReference type="GO" id="GO:0007166">
    <property type="term" value="P:cell surface receptor signaling pathway"/>
    <property type="evidence" value="ECO:0007669"/>
    <property type="project" value="TreeGrafter"/>
</dbReference>
<evidence type="ECO:0000256" key="11">
    <source>
        <dbReference type="SAM" id="Phobius"/>
    </source>
</evidence>
<dbReference type="InterPro" id="IPR003599">
    <property type="entry name" value="Ig_sub"/>
</dbReference>
<feature type="domain" description="Ig-like" evidence="12">
    <location>
        <begin position="37"/>
        <end position="129"/>
    </location>
</feature>
<keyword evidence="9" id="KW-0325">Glycoprotein</keyword>
<keyword evidence="2" id="KW-1003">Cell membrane</keyword>
<dbReference type="InterPro" id="IPR051713">
    <property type="entry name" value="T-cell_Activation_Regulation"/>
</dbReference>
<dbReference type="PANTHER" id="PTHR25466">
    <property type="entry name" value="T-LYMPHOCYTE ACTIVATION ANTIGEN"/>
    <property type="match status" value="1"/>
</dbReference>
<dbReference type="InterPro" id="IPR013106">
    <property type="entry name" value="Ig_V-set"/>
</dbReference>
<dbReference type="Pfam" id="PF07686">
    <property type="entry name" value="V-set"/>
    <property type="match status" value="1"/>
</dbReference>
<proteinExistence type="predicted"/>
<dbReference type="InterPro" id="IPR013783">
    <property type="entry name" value="Ig-like_fold"/>
</dbReference>
<dbReference type="GO" id="GO:0042130">
    <property type="term" value="P:negative regulation of T cell proliferation"/>
    <property type="evidence" value="ECO:0007669"/>
    <property type="project" value="TreeGrafter"/>
</dbReference>
<comment type="subcellular location">
    <subcellularLocation>
        <location evidence="1">Cell membrane</location>
        <topology evidence="1">Single-pass type I membrane protein</topology>
    </subcellularLocation>
</comment>
<evidence type="ECO:0000256" key="4">
    <source>
        <dbReference type="ARBA" id="ARBA00022729"/>
    </source>
</evidence>